<evidence type="ECO:0000256" key="2">
    <source>
        <dbReference type="ARBA" id="ARBA00022473"/>
    </source>
</evidence>
<protein>
    <submittedName>
        <fullName evidence="9">Paired box pox neuro protein-like</fullName>
    </submittedName>
</protein>
<reference evidence="9 10" key="1">
    <citation type="journal article" date="2017" name="Gigascience">
        <title>Draft genome of the honey bee ectoparasitic mite, Tropilaelaps mercedesae, is shaped by the parasitic life history.</title>
        <authorList>
            <person name="Dong X."/>
            <person name="Armstrong S.D."/>
            <person name="Xia D."/>
            <person name="Makepeace B.L."/>
            <person name="Darby A.C."/>
            <person name="Kadowaki T."/>
        </authorList>
    </citation>
    <scope>NUCLEOTIDE SEQUENCE [LARGE SCALE GENOMIC DNA]</scope>
    <source>
        <strain evidence="9">Wuxi-XJTLU</strain>
    </source>
</reference>
<keyword evidence="10" id="KW-1185">Reference proteome</keyword>
<comment type="caution">
    <text evidence="9">The sequence shown here is derived from an EMBL/GenBank/DDBJ whole genome shotgun (WGS) entry which is preliminary data.</text>
</comment>
<dbReference type="GO" id="GO:0005634">
    <property type="term" value="C:nucleus"/>
    <property type="evidence" value="ECO:0007669"/>
    <property type="project" value="UniProtKB-SubCell"/>
</dbReference>
<dbReference type="PROSITE" id="PS00034">
    <property type="entry name" value="PAIRED_1"/>
    <property type="match status" value="1"/>
</dbReference>
<evidence type="ECO:0000313" key="9">
    <source>
        <dbReference type="EMBL" id="OQR78285.1"/>
    </source>
</evidence>
<gene>
    <name evidence="9" type="ORF">BIW11_02759</name>
</gene>
<dbReference type="InParanoid" id="A0A1V9XXQ0"/>
<evidence type="ECO:0000256" key="7">
    <source>
        <dbReference type="ARBA" id="ARBA00023242"/>
    </source>
</evidence>
<dbReference type="PROSITE" id="PS51057">
    <property type="entry name" value="PAIRED_2"/>
    <property type="match status" value="1"/>
</dbReference>
<dbReference type="EMBL" id="MNPL01002430">
    <property type="protein sequence ID" value="OQR78285.1"/>
    <property type="molecule type" value="Genomic_DNA"/>
</dbReference>
<feature type="domain" description="Paired" evidence="8">
    <location>
        <begin position="217"/>
        <end position="403"/>
    </location>
</feature>
<dbReference type="PRINTS" id="PR00027">
    <property type="entry name" value="PAIREDBOX"/>
</dbReference>
<dbReference type="SMART" id="SM00351">
    <property type="entry name" value="PAX"/>
    <property type="match status" value="1"/>
</dbReference>
<keyword evidence="2" id="KW-0217">Developmental protein</keyword>
<dbReference type="Pfam" id="PF00292">
    <property type="entry name" value="PAX"/>
    <property type="match status" value="2"/>
</dbReference>
<evidence type="ECO:0000259" key="8">
    <source>
        <dbReference type="PROSITE" id="PS51057"/>
    </source>
</evidence>
<dbReference type="Gene3D" id="1.10.10.10">
    <property type="entry name" value="Winged helix-like DNA-binding domain superfamily/Winged helix DNA-binding domain"/>
    <property type="match status" value="2"/>
</dbReference>
<dbReference type="OrthoDB" id="3225452at2759"/>
<keyword evidence="3" id="KW-0563">Paired box</keyword>
<comment type="subcellular location">
    <subcellularLocation>
        <location evidence="1">Nucleus</location>
    </subcellularLocation>
</comment>
<sequence length="403" mass="45187">MAVEFPESGAAGQWFVPPSTDVPELARKGGDVLCAEGIRNERRPTANCVIASKTQERQLTQWHPRRFGTANEGTHTFIPSLRSGSLTAPAKYGYEQSKRAASSPLSLSLRRSRFEGNSRGRCKPREWTERWRSSLVQQLAHGTRSCRHMLSAFENNIIGELHTRVCPELCVTCVQTRFTVWTSRAEFPLKWFRVAVLQDTTSRASPPVRSDGKSVKRQAGINQLGGVFINGRPLPDYIRRRIVELALMGTFRRVTIPDLAAVQVNARPSPHVGKYSKKSDDRRRHTQCGTVAVSVLTGYFEAVINRLKFQVRPCDISRQLLVSHGCVSKILTRFYETGSIKPGSTGSPKGKISGRGQRRQYNLKRIQQNAAIERQDASFAGLDLSNTVSSAQNTVDWYGFRRR</sequence>
<evidence type="ECO:0000256" key="6">
    <source>
        <dbReference type="ARBA" id="ARBA00023163"/>
    </source>
</evidence>
<dbReference type="AlphaFoldDB" id="A0A1V9XXQ0"/>
<keyword evidence="4" id="KW-0805">Transcription regulation</keyword>
<dbReference type="STRING" id="418985.A0A1V9XXQ0"/>
<dbReference type="InterPro" id="IPR043182">
    <property type="entry name" value="PAIRED_DNA-bd_dom"/>
</dbReference>
<evidence type="ECO:0000313" key="10">
    <source>
        <dbReference type="Proteomes" id="UP000192247"/>
    </source>
</evidence>
<dbReference type="Proteomes" id="UP000192247">
    <property type="component" value="Unassembled WGS sequence"/>
</dbReference>
<dbReference type="GO" id="GO:0000978">
    <property type="term" value="F:RNA polymerase II cis-regulatory region sequence-specific DNA binding"/>
    <property type="evidence" value="ECO:0007669"/>
    <property type="project" value="TreeGrafter"/>
</dbReference>
<name>A0A1V9XXQ0_9ACAR</name>
<dbReference type="InterPro" id="IPR009057">
    <property type="entry name" value="Homeodomain-like_sf"/>
</dbReference>
<dbReference type="InterPro" id="IPR001523">
    <property type="entry name" value="Paired_dom"/>
</dbReference>
<evidence type="ECO:0000256" key="1">
    <source>
        <dbReference type="ARBA" id="ARBA00004123"/>
    </source>
</evidence>
<proteinExistence type="predicted"/>
<keyword evidence="6" id="KW-0804">Transcription</keyword>
<dbReference type="PANTHER" id="PTHR45636">
    <property type="entry name" value="PAIRED BOX PROTEIN PAX-6-RELATED-RELATED"/>
    <property type="match status" value="1"/>
</dbReference>
<evidence type="ECO:0000256" key="5">
    <source>
        <dbReference type="ARBA" id="ARBA00023125"/>
    </source>
</evidence>
<dbReference type="PANTHER" id="PTHR45636:SF43">
    <property type="entry name" value="PAIRED BOX POX-NEURO PROTEIN"/>
    <property type="match status" value="1"/>
</dbReference>
<dbReference type="SUPFAM" id="SSF46689">
    <property type="entry name" value="Homeodomain-like"/>
    <property type="match status" value="2"/>
</dbReference>
<dbReference type="InterPro" id="IPR036388">
    <property type="entry name" value="WH-like_DNA-bd_sf"/>
</dbReference>
<evidence type="ECO:0000256" key="4">
    <source>
        <dbReference type="ARBA" id="ARBA00023015"/>
    </source>
</evidence>
<dbReference type="InterPro" id="IPR043565">
    <property type="entry name" value="PAX_fam"/>
</dbReference>
<evidence type="ECO:0000256" key="3">
    <source>
        <dbReference type="ARBA" id="ARBA00022724"/>
    </source>
</evidence>
<dbReference type="GO" id="GO:0000981">
    <property type="term" value="F:DNA-binding transcription factor activity, RNA polymerase II-specific"/>
    <property type="evidence" value="ECO:0007669"/>
    <property type="project" value="TreeGrafter"/>
</dbReference>
<accession>A0A1V9XXQ0</accession>
<organism evidence="9 10">
    <name type="scientific">Tropilaelaps mercedesae</name>
    <dbReference type="NCBI Taxonomy" id="418985"/>
    <lineage>
        <taxon>Eukaryota</taxon>
        <taxon>Metazoa</taxon>
        <taxon>Ecdysozoa</taxon>
        <taxon>Arthropoda</taxon>
        <taxon>Chelicerata</taxon>
        <taxon>Arachnida</taxon>
        <taxon>Acari</taxon>
        <taxon>Parasitiformes</taxon>
        <taxon>Mesostigmata</taxon>
        <taxon>Gamasina</taxon>
        <taxon>Dermanyssoidea</taxon>
        <taxon>Laelapidae</taxon>
        <taxon>Tropilaelaps</taxon>
    </lineage>
</organism>
<keyword evidence="5" id="KW-0238">DNA-binding</keyword>
<keyword evidence="7" id="KW-0539">Nucleus</keyword>